<evidence type="ECO:0000313" key="2">
    <source>
        <dbReference type="EMBL" id="NYE71036.1"/>
    </source>
</evidence>
<dbReference type="SUPFAM" id="SSF55298">
    <property type="entry name" value="YjgF-like"/>
    <property type="match status" value="1"/>
</dbReference>
<dbReference type="Gene3D" id="3.30.1330.40">
    <property type="entry name" value="RutC-like"/>
    <property type="match status" value="1"/>
</dbReference>
<feature type="domain" description="Endoribonuclease L-PSP/chorismate mutase-like" evidence="1">
    <location>
        <begin position="7"/>
        <end position="92"/>
    </location>
</feature>
<accession>A0A7Y9I673</accession>
<keyword evidence="3" id="KW-1185">Reference proteome</keyword>
<dbReference type="PANTHER" id="PTHR43760">
    <property type="entry name" value="ENDORIBONUCLEASE-RELATED"/>
    <property type="match status" value="1"/>
</dbReference>
<name>A0A7Y9I673_9ACTN</name>
<protein>
    <submittedName>
        <fullName evidence="2">Enamine deaminase RidA (YjgF/YER057c/UK114 family)</fullName>
    </submittedName>
</protein>
<dbReference type="AlphaFoldDB" id="A0A7Y9I673"/>
<dbReference type="EMBL" id="JACCBU010000001">
    <property type="protein sequence ID" value="NYE71036.1"/>
    <property type="molecule type" value="Genomic_DNA"/>
</dbReference>
<dbReference type="CDD" id="cd02199">
    <property type="entry name" value="YjgF_YER057c_UK114_like_1"/>
    <property type="match status" value="1"/>
</dbReference>
<dbReference type="Proteomes" id="UP000569914">
    <property type="component" value="Unassembled WGS sequence"/>
</dbReference>
<reference evidence="2 3" key="1">
    <citation type="submission" date="2020-07" db="EMBL/GenBank/DDBJ databases">
        <title>Sequencing the genomes of 1000 actinobacteria strains.</title>
        <authorList>
            <person name="Klenk H.-P."/>
        </authorList>
    </citation>
    <scope>NUCLEOTIDE SEQUENCE [LARGE SCALE GENOMIC DNA]</scope>
    <source>
        <strain evidence="2 3">DSM 22083</strain>
    </source>
</reference>
<organism evidence="2 3">
    <name type="scientific">Microlunatus parietis</name>
    <dbReference type="NCBI Taxonomy" id="682979"/>
    <lineage>
        <taxon>Bacteria</taxon>
        <taxon>Bacillati</taxon>
        <taxon>Actinomycetota</taxon>
        <taxon>Actinomycetes</taxon>
        <taxon>Propionibacteriales</taxon>
        <taxon>Propionibacteriaceae</taxon>
        <taxon>Microlunatus</taxon>
    </lineage>
</organism>
<gene>
    <name evidence="2" type="ORF">BKA15_002365</name>
</gene>
<dbReference type="PANTHER" id="PTHR43760:SF1">
    <property type="entry name" value="ENDORIBONUCLEASE L-PSP_CHORISMATE MUTASE-LIKE DOMAIN-CONTAINING PROTEIN"/>
    <property type="match status" value="1"/>
</dbReference>
<proteinExistence type="predicted"/>
<evidence type="ECO:0000313" key="3">
    <source>
        <dbReference type="Proteomes" id="UP000569914"/>
    </source>
</evidence>
<comment type="caution">
    <text evidence="2">The sequence shown here is derived from an EMBL/GenBank/DDBJ whole genome shotgun (WGS) entry which is preliminary data.</text>
</comment>
<dbReference type="InterPro" id="IPR035959">
    <property type="entry name" value="RutC-like_sf"/>
</dbReference>
<dbReference type="Pfam" id="PF14588">
    <property type="entry name" value="YjgF_endoribonc"/>
    <property type="match status" value="1"/>
</dbReference>
<evidence type="ECO:0000259" key="1">
    <source>
        <dbReference type="Pfam" id="PF14588"/>
    </source>
</evidence>
<dbReference type="InterPro" id="IPR013813">
    <property type="entry name" value="Endoribo_LPSP/chorism_mut-like"/>
</dbReference>
<sequence>MPDVVSLAEAQESARLTGLAMIAALRTELGDLDRVEAWLTISGYVNAAEGYPQTTAVINPVSELVLEIFGDAGRHARTAIGVSALPLNLPVIVAAELTLKS</sequence>